<evidence type="ECO:0000313" key="2">
    <source>
        <dbReference type="EMBL" id="AKG38378.1"/>
    </source>
</evidence>
<feature type="transmembrane region" description="Helical" evidence="1">
    <location>
        <begin position="243"/>
        <end position="261"/>
    </location>
</feature>
<evidence type="ECO:0000313" key="3">
    <source>
        <dbReference type="Proteomes" id="UP000067434"/>
    </source>
</evidence>
<dbReference type="EMBL" id="CP009961">
    <property type="protein sequence ID" value="AKG38378.1"/>
    <property type="molecule type" value="Genomic_DNA"/>
</dbReference>
<dbReference type="GO" id="GO:0022857">
    <property type="term" value="F:transmembrane transporter activity"/>
    <property type="evidence" value="ECO:0007669"/>
    <property type="project" value="InterPro"/>
</dbReference>
<dbReference type="RefSeq" id="WP_052883776.1">
    <property type="nucleotide sequence ID" value="NZ_CP009961.1"/>
</dbReference>
<keyword evidence="1" id="KW-1133">Transmembrane helix</keyword>
<feature type="transmembrane region" description="Helical" evidence="1">
    <location>
        <begin position="297"/>
        <end position="317"/>
    </location>
</feature>
<keyword evidence="1" id="KW-0472">Membrane</keyword>
<dbReference type="Pfam" id="PF07690">
    <property type="entry name" value="MFS_1"/>
    <property type="match status" value="1"/>
</dbReference>
<dbReference type="InterPro" id="IPR011701">
    <property type="entry name" value="MFS"/>
</dbReference>
<name>A0A0F7FHN4_9CREN</name>
<sequence>MQKNPGDAIKKKLLAYNFTSSLSGNLVSPFLSLFIYELAGGSFLATSIGSQLPAAISAVMSFIWARLSDSTGKRKSFILMASLTGIVSSVALSFATNLQQVVIIQSLGAITGSAGGSAFSALLAEKFRNGRGEFLGKYNAMGVAGGFIGGLASGELYTLLGYRNLLRLYAALNIIPVALILSIDEEKTTNAKPHARVILHIPRVPRRFWRLYASRLLLTLPGAISGGVLGIYFLRYLRGSPEAWSTTVAITVLAGLSTIPYGKLADKLSTSEMFTMAGLGWTILYAGYYLAPNPLVFAFFFIIPVWPLFWIAYTKALMDISDETERATFYAFEGVLSTIYGSVIGILAGYLADATSPRTLFLLSSLSALSAAILVQKLLLPFSGQKRAKTNPLQWLMDSSILQPILKR</sequence>
<feature type="transmembrane region" description="Helical" evidence="1">
    <location>
        <begin position="13"/>
        <end position="36"/>
    </location>
</feature>
<dbReference type="PATRIC" id="fig|1550241.5.peg.530"/>
<feature type="transmembrane region" description="Helical" evidence="1">
    <location>
        <begin position="77"/>
        <end position="96"/>
    </location>
</feature>
<feature type="transmembrane region" description="Helical" evidence="1">
    <location>
        <begin position="329"/>
        <end position="352"/>
    </location>
</feature>
<dbReference type="Proteomes" id="UP000067434">
    <property type="component" value="Chromosome"/>
</dbReference>
<dbReference type="STRING" id="1550241.MA03_02585"/>
<dbReference type="OrthoDB" id="31468at2157"/>
<keyword evidence="1" id="KW-0812">Transmembrane</keyword>
<dbReference type="HOGENOM" id="CLU_699466_0_0_2"/>
<feature type="transmembrane region" description="Helical" evidence="1">
    <location>
        <begin position="166"/>
        <end position="183"/>
    </location>
</feature>
<dbReference type="Gene3D" id="1.20.1250.20">
    <property type="entry name" value="MFS general substrate transporter like domains"/>
    <property type="match status" value="2"/>
</dbReference>
<dbReference type="GeneID" id="25401082"/>
<feature type="transmembrane region" description="Helical" evidence="1">
    <location>
        <begin position="136"/>
        <end position="160"/>
    </location>
</feature>
<dbReference type="KEGG" id="thf:MA03_02585"/>
<feature type="transmembrane region" description="Helical" evidence="1">
    <location>
        <begin position="273"/>
        <end position="291"/>
    </location>
</feature>
<dbReference type="SUPFAM" id="SSF103473">
    <property type="entry name" value="MFS general substrate transporter"/>
    <property type="match status" value="1"/>
</dbReference>
<dbReference type="AlphaFoldDB" id="A0A0F7FHN4"/>
<reference evidence="2 3" key="1">
    <citation type="journal article" date="2015" name="Stand. Genomic Sci.">
        <title>Complete genome sequence of and proposal of Thermofilum uzonense sp. nov. a novel hyperthermophilic crenarchaeon and emended description of the genus Thermofilum.</title>
        <authorList>
            <person name="Toshchakov S.V."/>
            <person name="Korzhenkov A.A."/>
            <person name="Samarov N.I."/>
            <person name="Mazunin I.O."/>
            <person name="Mozhey O.I."/>
            <person name="Shmyr I.S."/>
            <person name="Derbikova K.S."/>
            <person name="Taranov E.A."/>
            <person name="Dominova I.N."/>
            <person name="Bonch-Osmolovskaya E.A."/>
            <person name="Patrushev M.V."/>
            <person name="Podosokorskaya O.A."/>
            <person name="Kublanov I.V."/>
        </authorList>
    </citation>
    <scope>NUCLEOTIDE SEQUENCE [LARGE SCALE GENOMIC DNA]</scope>
    <source>
        <strain evidence="2 3">1807-2</strain>
    </source>
</reference>
<feature type="transmembrane region" description="Helical" evidence="1">
    <location>
        <begin position="42"/>
        <end position="65"/>
    </location>
</feature>
<dbReference type="PANTHER" id="PTHR23518:SF2">
    <property type="entry name" value="MAJOR FACILITATOR SUPERFAMILY TRANSPORTER"/>
    <property type="match status" value="1"/>
</dbReference>
<accession>A0A0F7FHN4</accession>
<protein>
    <recommendedName>
        <fullName evidence="4">Major facilitator superfamily (MFS) profile domain-containing protein</fullName>
    </recommendedName>
</protein>
<dbReference type="PANTHER" id="PTHR23518">
    <property type="entry name" value="C-METHYLTRANSFERASE"/>
    <property type="match status" value="1"/>
</dbReference>
<feature type="transmembrane region" description="Helical" evidence="1">
    <location>
        <begin position="102"/>
        <end position="124"/>
    </location>
</feature>
<gene>
    <name evidence="2" type="ORF">MA03_02585</name>
</gene>
<feature type="transmembrane region" description="Helical" evidence="1">
    <location>
        <begin position="216"/>
        <end position="237"/>
    </location>
</feature>
<proteinExistence type="predicted"/>
<evidence type="ECO:0000256" key="1">
    <source>
        <dbReference type="SAM" id="Phobius"/>
    </source>
</evidence>
<evidence type="ECO:0008006" key="4">
    <source>
        <dbReference type="Google" id="ProtNLM"/>
    </source>
</evidence>
<keyword evidence="3" id="KW-1185">Reference proteome</keyword>
<dbReference type="InterPro" id="IPR036259">
    <property type="entry name" value="MFS_trans_sf"/>
</dbReference>
<organism evidence="2 3">
    <name type="scientific">Infirmifilum uzonense</name>
    <dbReference type="NCBI Taxonomy" id="1550241"/>
    <lineage>
        <taxon>Archaea</taxon>
        <taxon>Thermoproteota</taxon>
        <taxon>Thermoprotei</taxon>
        <taxon>Thermofilales</taxon>
        <taxon>Thermofilaceae</taxon>
        <taxon>Infirmifilum</taxon>
    </lineage>
</organism>
<feature type="transmembrane region" description="Helical" evidence="1">
    <location>
        <begin position="358"/>
        <end position="380"/>
    </location>
</feature>